<reference evidence="2 3" key="1">
    <citation type="submission" date="2024-02" db="EMBL/GenBank/DDBJ databases">
        <title>Roseovarius strain W115 nov., isolated from a marine algae.</title>
        <authorList>
            <person name="Lee M.W."/>
            <person name="Lee J.K."/>
            <person name="Kim J.M."/>
            <person name="Choi D.G."/>
            <person name="Baek J.H."/>
            <person name="Bayburt H."/>
            <person name="Jung J.J."/>
            <person name="Han D.M."/>
            <person name="Jeon C.O."/>
        </authorList>
    </citation>
    <scope>NUCLEOTIDE SEQUENCE [LARGE SCALE GENOMIC DNA]</scope>
    <source>
        <strain evidence="2 3">W115</strain>
    </source>
</reference>
<feature type="transmembrane region" description="Helical" evidence="1">
    <location>
        <begin position="7"/>
        <end position="27"/>
    </location>
</feature>
<keyword evidence="1" id="KW-0812">Transmembrane</keyword>
<sequence>MQQDVTILDILATLAWTASIIFLFLLFSEFISSASNTQGFSQVLEAALFIALLSSPTICCAIVWPVYLRQKRNGLPVFGWLPFLVLASSVWMYLVFESLGRL</sequence>
<feature type="transmembrane region" description="Helical" evidence="1">
    <location>
        <begin position="75"/>
        <end position="96"/>
    </location>
</feature>
<name>A0ABZ2TH00_9RHOB</name>
<evidence type="ECO:0000256" key="1">
    <source>
        <dbReference type="SAM" id="Phobius"/>
    </source>
</evidence>
<dbReference type="Proteomes" id="UP001281305">
    <property type="component" value="Chromosome"/>
</dbReference>
<keyword evidence="1" id="KW-1133">Transmembrane helix</keyword>
<evidence type="ECO:0000313" key="3">
    <source>
        <dbReference type="Proteomes" id="UP001281305"/>
    </source>
</evidence>
<dbReference type="RefSeq" id="WP_339106754.1">
    <property type="nucleotide sequence ID" value="NZ_CP146606.1"/>
</dbReference>
<protein>
    <submittedName>
        <fullName evidence="2">Uncharacterized protein</fullName>
    </submittedName>
</protein>
<dbReference type="EMBL" id="CP146606">
    <property type="protein sequence ID" value="WYK18375.1"/>
    <property type="molecule type" value="Genomic_DNA"/>
</dbReference>
<proteinExistence type="predicted"/>
<gene>
    <name evidence="2" type="ORF">RZS32_000375</name>
</gene>
<feature type="transmembrane region" description="Helical" evidence="1">
    <location>
        <begin position="47"/>
        <end position="68"/>
    </location>
</feature>
<evidence type="ECO:0000313" key="2">
    <source>
        <dbReference type="EMBL" id="WYK18375.1"/>
    </source>
</evidence>
<keyword evidence="3" id="KW-1185">Reference proteome</keyword>
<keyword evidence="1" id="KW-0472">Membrane</keyword>
<organism evidence="2 3">
    <name type="scientific">Roseovarius rhodophyticola</name>
    <dbReference type="NCBI Taxonomy" id="3080827"/>
    <lineage>
        <taxon>Bacteria</taxon>
        <taxon>Pseudomonadati</taxon>
        <taxon>Pseudomonadota</taxon>
        <taxon>Alphaproteobacteria</taxon>
        <taxon>Rhodobacterales</taxon>
        <taxon>Roseobacteraceae</taxon>
        <taxon>Roseovarius</taxon>
    </lineage>
</organism>
<accession>A0ABZ2TH00</accession>